<reference evidence="9" key="1">
    <citation type="submission" date="2022-10" db="EMBL/GenBank/DDBJ databases">
        <authorList>
            <person name="Byrne P K."/>
        </authorList>
    </citation>
    <scope>NUCLEOTIDE SEQUENCE</scope>
    <source>
        <strain evidence="9">CBS7001</strain>
    </source>
</reference>
<accession>A0AA35NTQ8</accession>
<dbReference type="AlphaFoldDB" id="A0AA35NTQ8"/>
<evidence type="ECO:0000256" key="5">
    <source>
        <dbReference type="ARBA" id="ARBA00023242"/>
    </source>
</evidence>
<evidence type="ECO:0000313" key="9">
    <source>
        <dbReference type="EMBL" id="CAI4063789.1"/>
    </source>
</evidence>
<proteinExistence type="inferred from homology"/>
<feature type="domain" description="BZIP" evidence="8">
    <location>
        <begin position="140"/>
        <end position="203"/>
    </location>
</feature>
<dbReference type="InterPro" id="IPR050936">
    <property type="entry name" value="AP-1-like"/>
</dbReference>
<dbReference type="GO" id="GO:0001228">
    <property type="term" value="F:DNA-binding transcription activator activity, RNA polymerase II-specific"/>
    <property type="evidence" value="ECO:0007669"/>
    <property type="project" value="TreeGrafter"/>
</dbReference>
<dbReference type="CDD" id="cd14688">
    <property type="entry name" value="bZIP_YAP"/>
    <property type="match status" value="1"/>
</dbReference>
<keyword evidence="5" id="KW-0539">Nucleus</keyword>
<protein>
    <recommendedName>
        <fullName evidence="8">BZIP domain-containing protein</fullName>
    </recommendedName>
</protein>
<dbReference type="Proteomes" id="UP001162090">
    <property type="component" value="Chromosome 8"/>
</dbReference>
<keyword evidence="2" id="KW-0805">Transcription regulation</keyword>
<evidence type="ECO:0000256" key="3">
    <source>
        <dbReference type="ARBA" id="ARBA00023159"/>
    </source>
</evidence>
<evidence type="ECO:0000256" key="1">
    <source>
        <dbReference type="ARBA" id="ARBA00004123"/>
    </source>
</evidence>
<organism evidence="9 10">
    <name type="scientific">Saccharomyces uvarum</name>
    <name type="common">Yeast</name>
    <name type="synonym">Saccharomyces bayanus var. uvarum</name>
    <dbReference type="NCBI Taxonomy" id="230603"/>
    <lineage>
        <taxon>Eukaryota</taxon>
        <taxon>Fungi</taxon>
        <taxon>Dikarya</taxon>
        <taxon>Ascomycota</taxon>
        <taxon>Saccharomycotina</taxon>
        <taxon>Saccharomycetes</taxon>
        <taxon>Saccharomycetales</taxon>
        <taxon>Saccharomycetaceae</taxon>
        <taxon>Saccharomyces</taxon>
    </lineage>
</organism>
<comment type="similarity">
    <text evidence="6">Belongs to the bZIP family. YAP subfamily.</text>
</comment>
<dbReference type="InterPro" id="IPR004827">
    <property type="entry name" value="bZIP"/>
</dbReference>
<dbReference type="PROSITE" id="PS50217">
    <property type="entry name" value="BZIP"/>
    <property type="match status" value="1"/>
</dbReference>
<gene>
    <name evidence="9" type="primary">SUVC08G0360</name>
    <name evidence="9" type="ORF">SUVC_08G0360</name>
</gene>
<dbReference type="PROSITE" id="PS00036">
    <property type="entry name" value="BZIP_BASIC"/>
    <property type="match status" value="1"/>
</dbReference>
<dbReference type="PANTHER" id="PTHR40621">
    <property type="entry name" value="TRANSCRIPTION FACTOR KAPC-RELATED"/>
    <property type="match status" value="1"/>
</dbReference>
<evidence type="ECO:0000256" key="6">
    <source>
        <dbReference type="ARBA" id="ARBA00038132"/>
    </source>
</evidence>
<dbReference type="PANTHER" id="PTHR40621:SF8">
    <property type="entry name" value="AP-1-LIKE TRANSCRIPTION FACTOR YAP3"/>
    <property type="match status" value="1"/>
</dbReference>
<evidence type="ECO:0000256" key="2">
    <source>
        <dbReference type="ARBA" id="ARBA00023015"/>
    </source>
</evidence>
<keyword evidence="3" id="KW-0010">Activator</keyword>
<evidence type="ECO:0000313" key="10">
    <source>
        <dbReference type="Proteomes" id="UP001162090"/>
    </source>
</evidence>
<evidence type="ECO:0000256" key="7">
    <source>
        <dbReference type="SAM" id="MobiDB-lite"/>
    </source>
</evidence>
<dbReference type="EMBL" id="OX365919">
    <property type="protein sequence ID" value="CAI4063789.1"/>
    <property type="molecule type" value="Genomic_DNA"/>
</dbReference>
<name>A0AA35NTQ8_SACUV</name>
<comment type="subcellular location">
    <subcellularLocation>
        <location evidence="1">Nucleus</location>
    </subcellularLocation>
</comment>
<evidence type="ECO:0000256" key="4">
    <source>
        <dbReference type="ARBA" id="ARBA00023163"/>
    </source>
</evidence>
<feature type="region of interest" description="Disordered" evidence="7">
    <location>
        <begin position="88"/>
        <end position="159"/>
    </location>
</feature>
<sequence>MDTSPSDANGFITFIDSQQQGQNHCNESSIFQDNNQCAEEQQNLLNDQTSSFPILSGQCPVLNLNESGNDLMFHSGIPLPKANTLQASQLTPSSGDCASFMDENKNNYSNNNKDISYFSEKKDSSSGSRTPPVYSDDLSGDSKAKKKAQNRAAQKAFRERKEARLKELEDKLLESEKNRQSLLKEIEELRKANTEINAENRLLLRNGSEKATKSRRDLIDDSNSKYSFPTKDEFSTSMILEGKLDDKSAYSPKDNEPVMKHNAQYTDESGRHVLTVPATWEYLYKLSNNRDFDVTYVMSELQGQERCHSHGPAYPRTLIDSLVEEAVSKE</sequence>
<dbReference type="GO" id="GO:0000976">
    <property type="term" value="F:transcription cis-regulatory region binding"/>
    <property type="evidence" value="ECO:0007669"/>
    <property type="project" value="InterPro"/>
</dbReference>
<dbReference type="Gene3D" id="1.20.5.170">
    <property type="match status" value="1"/>
</dbReference>
<evidence type="ECO:0000259" key="8">
    <source>
        <dbReference type="PROSITE" id="PS50217"/>
    </source>
</evidence>
<dbReference type="SUPFAM" id="SSF57959">
    <property type="entry name" value="Leucine zipper domain"/>
    <property type="match status" value="1"/>
</dbReference>
<dbReference type="SMART" id="SM00338">
    <property type="entry name" value="BRLZ"/>
    <property type="match status" value="1"/>
</dbReference>
<keyword evidence="4" id="KW-0804">Transcription</keyword>
<dbReference type="Pfam" id="PF00170">
    <property type="entry name" value="bZIP_1"/>
    <property type="match status" value="1"/>
</dbReference>
<dbReference type="InterPro" id="IPR046347">
    <property type="entry name" value="bZIP_sf"/>
</dbReference>
<dbReference type="GO" id="GO:0090575">
    <property type="term" value="C:RNA polymerase II transcription regulator complex"/>
    <property type="evidence" value="ECO:0007669"/>
    <property type="project" value="TreeGrafter"/>
</dbReference>